<dbReference type="AlphaFoldDB" id="A0A1G9CMY1"/>
<name>A0A1G9CMY1_9PROT</name>
<sequence>MARMKNNSHGASLYYATDKNVFDALNQHKVDLQTIFKLFQRRNIIVSKKTPRDELANYFARLGHDYFDHKDISSRLGITPRRERITSMDIIGQNDIESVKAACSKLQHELEAAGDVVQVTRDGNIFTMNVQYSTIDYKLSEFAQVQVRDGIIEFEKTADGYIVRNTHNDYLNNVRDSILGNLDKDTTQPLERKAVSLFDITSPKLRSKFFHDLVSSLPGFTRKDVTDVFVYKAMPELEEGDESEDETTDSDTDNHVERVALRGFGVTRSEILNRLLDNNLYYITKIGWTTQENTGVGNVYDIEAVFSDPKDCTGFSFILSGVYPFEDGALSTRRRGPTKQEIDSISRVVEAKARALVIELRQQFQMQSTTVTE</sequence>
<keyword evidence="2" id="KW-1185">Reference proteome</keyword>
<accession>A0A1G9CMY1</accession>
<evidence type="ECO:0000313" key="2">
    <source>
        <dbReference type="Proteomes" id="UP000198629"/>
    </source>
</evidence>
<gene>
    <name evidence="1" type="ORF">SAMN05192566_1543</name>
</gene>
<dbReference type="Proteomes" id="UP000198629">
    <property type="component" value="Unassembled WGS sequence"/>
</dbReference>
<reference evidence="2" key="1">
    <citation type="submission" date="2016-10" db="EMBL/GenBank/DDBJ databases">
        <authorList>
            <person name="Varghese N."/>
            <person name="Submissions S."/>
        </authorList>
    </citation>
    <scope>NUCLEOTIDE SEQUENCE [LARGE SCALE GENOMIC DNA]</scope>
    <source>
        <strain evidence="2">CBMB127</strain>
    </source>
</reference>
<evidence type="ECO:0000313" key="1">
    <source>
        <dbReference type="EMBL" id="SDK53063.1"/>
    </source>
</evidence>
<protein>
    <submittedName>
        <fullName evidence="1">Uncharacterized protein</fullName>
    </submittedName>
</protein>
<dbReference type="STRING" id="492660.SAMN05192566_1543"/>
<proteinExistence type="predicted"/>
<dbReference type="EMBL" id="FNFX01000003">
    <property type="protein sequence ID" value="SDK53063.1"/>
    <property type="molecule type" value="Genomic_DNA"/>
</dbReference>
<organism evidence="1 2">
    <name type="scientific">Methylophilus rhizosphaerae</name>
    <dbReference type="NCBI Taxonomy" id="492660"/>
    <lineage>
        <taxon>Bacteria</taxon>
        <taxon>Pseudomonadati</taxon>
        <taxon>Pseudomonadota</taxon>
        <taxon>Betaproteobacteria</taxon>
        <taxon>Nitrosomonadales</taxon>
        <taxon>Methylophilaceae</taxon>
        <taxon>Methylophilus</taxon>
    </lineage>
</organism>